<reference evidence="1 2" key="1">
    <citation type="journal article" date="2016" name="Nat. Commun.">
        <title>Extremotolerant tardigrade genome and improved radiotolerance of human cultured cells by tardigrade-unique protein.</title>
        <authorList>
            <person name="Hashimoto T."/>
            <person name="Horikawa D.D."/>
            <person name="Saito Y."/>
            <person name="Kuwahara H."/>
            <person name="Kozuka-Hata H."/>
            <person name="Shin-I T."/>
            <person name="Minakuchi Y."/>
            <person name="Ohishi K."/>
            <person name="Motoyama A."/>
            <person name="Aizu T."/>
            <person name="Enomoto A."/>
            <person name="Kondo K."/>
            <person name="Tanaka S."/>
            <person name="Hara Y."/>
            <person name="Koshikawa S."/>
            <person name="Sagara H."/>
            <person name="Miura T."/>
            <person name="Yokobori S."/>
            <person name="Miyagawa K."/>
            <person name="Suzuki Y."/>
            <person name="Kubo T."/>
            <person name="Oyama M."/>
            <person name="Kohara Y."/>
            <person name="Fujiyama A."/>
            <person name="Arakawa K."/>
            <person name="Katayama T."/>
            <person name="Toyoda A."/>
            <person name="Kunieda T."/>
        </authorList>
    </citation>
    <scope>NUCLEOTIDE SEQUENCE [LARGE SCALE GENOMIC DNA]</scope>
    <source>
        <strain evidence="1 2">YOKOZUNA-1</strain>
    </source>
</reference>
<dbReference type="EMBL" id="BDGG01000004">
    <property type="protein sequence ID" value="GAU97026.1"/>
    <property type="molecule type" value="Genomic_DNA"/>
</dbReference>
<sequence length="42" mass="4748">MVVAQISGFSYSEALYWLFSKDELVAAARKKADVIDQNRLDV</sequence>
<dbReference type="Proteomes" id="UP000186922">
    <property type="component" value="Unassembled WGS sequence"/>
</dbReference>
<dbReference type="AlphaFoldDB" id="A0A1D1V5M3"/>
<evidence type="ECO:0000313" key="2">
    <source>
        <dbReference type="Proteomes" id="UP000186922"/>
    </source>
</evidence>
<evidence type="ECO:0000313" key="1">
    <source>
        <dbReference type="EMBL" id="GAU97026.1"/>
    </source>
</evidence>
<keyword evidence="2" id="KW-1185">Reference proteome</keyword>
<accession>A0A1D1V5M3</accession>
<name>A0A1D1V5M3_RAMVA</name>
<gene>
    <name evidence="1" type="primary">RvY_08389-1</name>
    <name evidence="1" type="synonym">RvY_08389.1</name>
    <name evidence="1" type="ORF">RvY_08389</name>
</gene>
<comment type="caution">
    <text evidence="1">The sequence shown here is derived from an EMBL/GenBank/DDBJ whole genome shotgun (WGS) entry which is preliminary data.</text>
</comment>
<proteinExistence type="predicted"/>
<protein>
    <submittedName>
        <fullName evidence="1">Uncharacterized protein</fullName>
    </submittedName>
</protein>
<organism evidence="1 2">
    <name type="scientific">Ramazzottius varieornatus</name>
    <name type="common">Water bear</name>
    <name type="synonym">Tardigrade</name>
    <dbReference type="NCBI Taxonomy" id="947166"/>
    <lineage>
        <taxon>Eukaryota</taxon>
        <taxon>Metazoa</taxon>
        <taxon>Ecdysozoa</taxon>
        <taxon>Tardigrada</taxon>
        <taxon>Eutardigrada</taxon>
        <taxon>Parachela</taxon>
        <taxon>Hypsibioidea</taxon>
        <taxon>Ramazzottiidae</taxon>
        <taxon>Ramazzottius</taxon>
    </lineage>
</organism>